<dbReference type="Gene3D" id="2.30.110.10">
    <property type="entry name" value="Electron Transport, Fmn-binding Protein, Chain A"/>
    <property type="match status" value="1"/>
</dbReference>
<dbReference type="PANTHER" id="PTHR35802:SF1">
    <property type="entry name" value="PROTEASE SYNTHASE AND SPORULATION PROTEIN PAI 2"/>
    <property type="match status" value="1"/>
</dbReference>
<dbReference type="Proteomes" id="UP001168552">
    <property type="component" value="Unassembled WGS sequence"/>
</dbReference>
<name>A0ABT8F7C7_9BACT</name>
<dbReference type="SUPFAM" id="SSF50475">
    <property type="entry name" value="FMN-binding split barrel"/>
    <property type="match status" value="1"/>
</dbReference>
<reference evidence="1" key="1">
    <citation type="submission" date="2023-06" db="EMBL/GenBank/DDBJ databases">
        <title>Cytophagales bacterium Strain LB-30, isolated from soil.</title>
        <authorList>
            <person name="Liu B."/>
        </authorList>
    </citation>
    <scope>NUCLEOTIDE SEQUENCE</scope>
    <source>
        <strain evidence="1">LB-30</strain>
    </source>
</reference>
<sequence length="203" mass="23094">MYIPKIFKQENPSEIKAFIEKNGFASLISQVEGKPWATHIPLVWEEKNGKSVLAGHISRGNAQWRAFTDQEQVMAIFMGPHAYVSSSWYNHENVPTWNYMAVHVYGNVRLTEGEELLASLKKLTDKYEQHSQNPVSVEGMSEKFLRNELKGLVGIEITITDIHAVHKLSQNRDTHNQQNIIAELEKTSDAGAHQIAQEMKKIL</sequence>
<dbReference type="InterPro" id="IPR007396">
    <property type="entry name" value="TR_PAI2-type"/>
</dbReference>
<keyword evidence="2" id="KW-1185">Reference proteome</keyword>
<evidence type="ECO:0000313" key="1">
    <source>
        <dbReference type="EMBL" id="MDN4166188.1"/>
    </source>
</evidence>
<organism evidence="1 2">
    <name type="scientific">Shiella aurantiaca</name>
    <dbReference type="NCBI Taxonomy" id="3058365"/>
    <lineage>
        <taxon>Bacteria</taxon>
        <taxon>Pseudomonadati</taxon>
        <taxon>Bacteroidota</taxon>
        <taxon>Cytophagia</taxon>
        <taxon>Cytophagales</taxon>
        <taxon>Shiellaceae</taxon>
        <taxon>Shiella</taxon>
    </lineage>
</organism>
<dbReference type="EMBL" id="JAUHJS010000006">
    <property type="protein sequence ID" value="MDN4166188.1"/>
    <property type="molecule type" value="Genomic_DNA"/>
</dbReference>
<accession>A0ABT8F7C7</accession>
<dbReference type="PANTHER" id="PTHR35802">
    <property type="entry name" value="PROTEASE SYNTHASE AND SPORULATION PROTEIN PAI 2"/>
    <property type="match status" value="1"/>
</dbReference>
<dbReference type="Pfam" id="PF04299">
    <property type="entry name" value="FMN_bind_2"/>
    <property type="match status" value="1"/>
</dbReference>
<evidence type="ECO:0000313" key="2">
    <source>
        <dbReference type="Proteomes" id="UP001168552"/>
    </source>
</evidence>
<proteinExistence type="predicted"/>
<gene>
    <name evidence="1" type="ORF">QWY31_11785</name>
</gene>
<dbReference type="InterPro" id="IPR012349">
    <property type="entry name" value="Split_barrel_FMN-bd"/>
</dbReference>
<protein>
    <submittedName>
        <fullName evidence="1">FMN-binding negative transcriptional regulator</fullName>
    </submittedName>
</protein>
<comment type="caution">
    <text evidence="1">The sequence shown here is derived from an EMBL/GenBank/DDBJ whole genome shotgun (WGS) entry which is preliminary data.</text>
</comment>
<dbReference type="PIRSF" id="PIRSF010372">
    <property type="entry name" value="PaiB"/>
    <property type="match status" value="1"/>
</dbReference>
<dbReference type="RefSeq" id="WP_320004724.1">
    <property type="nucleotide sequence ID" value="NZ_JAUHJS010000006.1"/>
</dbReference>